<organism evidence="1 2">
    <name type="scientific">Neobacillus paridis</name>
    <dbReference type="NCBI Taxonomy" id="2803862"/>
    <lineage>
        <taxon>Bacteria</taxon>
        <taxon>Bacillati</taxon>
        <taxon>Bacillota</taxon>
        <taxon>Bacilli</taxon>
        <taxon>Bacillales</taxon>
        <taxon>Bacillaceae</taxon>
        <taxon>Neobacillus</taxon>
    </lineage>
</organism>
<dbReference type="RefSeq" id="WP_202653970.1">
    <property type="nucleotide sequence ID" value="NZ_JAESWB010000168.1"/>
</dbReference>
<dbReference type="Proteomes" id="UP000623967">
    <property type="component" value="Unassembled WGS sequence"/>
</dbReference>
<name>A0ABS1TN10_9BACI</name>
<proteinExistence type="predicted"/>
<sequence length="66" mass="7661">MEPRQPGNKNLPDFNQLTDRLIVEKPSEPMLVIKTNLDAENVTEHNPYCQGKAAKNPKEFKNYFEE</sequence>
<keyword evidence="2" id="KW-1185">Reference proteome</keyword>
<protein>
    <submittedName>
        <fullName evidence="1">Uncharacterized protein</fullName>
    </submittedName>
</protein>
<evidence type="ECO:0000313" key="1">
    <source>
        <dbReference type="EMBL" id="MBL4952726.1"/>
    </source>
</evidence>
<evidence type="ECO:0000313" key="2">
    <source>
        <dbReference type="Proteomes" id="UP000623967"/>
    </source>
</evidence>
<dbReference type="EMBL" id="JAESWB010000168">
    <property type="protein sequence ID" value="MBL4952726.1"/>
    <property type="molecule type" value="Genomic_DNA"/>
</dbReference>
<reference evidence="1 2" key="1">
    <citation type="submission" date="2021-01" db="EMBL/GenBank/DDBJ databases">
        <title>Genome public.</title>
        <authorList>
            <person name="Liu C."/>
            <person name="Sun Q."/>
        </authorList>
    </citation>
    <scope>NUCLEOTIDE SEQUENCE [LARGE SCALE GENOMIC DNA]</scope>
    <source>
        <strain evidence="1 2">YIM B02564</strain>
    </source>
</reference>
<gene>
    <name evidence="1" type="ORF">JK635_10930</name>
</gene>
<accession>A0ABS1TN10</accession>
<comment type="caution">
    <text evidence="1">The sequence shown here is derived from an EMBL/GenBank/DDBJ whole genome shotgun (WGS) entry which is preliminary data.</text>
</comment>